<dbReference type="SUPFAM" id="SSF52833">
    <property type="entry name" value="Thioredoxin-like"/>
    <property type="match status" value="1"/>
</dbReference>
<comment type="subcellular location">
    <subcellularLocation>
        <location evidence="1">Cell envelope</location>
    </subcellularLocation>
</comment>
<evidence type="ECO:0000256" key="3">
    <source>
        <dbReference type="ARBA" id="ARBA00023157"/>
    </source>
</evidence>
<evidence type="ECO:0000256" key="2">
    <source>
        <dbReference type="ARBA" id="ARBA00022748"/>
    </source>
</evidence>
<dbReference type="Pfam" id="PF00578">
    <property type="entry name" value="AhpC-TSA"/>
    <property type="match status" value="1"/>
</dbReference>
<dbReference type="CDD" id="cd02966">
    <property type="entry name" value="TlpA_like_family"/>
    <property type="match status" value="1"/>
</dbReference>
<dbReference type="GO" id="GO:0030313">
    <property type="term" value="C:cell envelope"/>
    <property type="evidence" value="ECO:0007669"/>
    <property type="project" value="UniProtKB-SubCell"/>
</dbReference>
<dbReference type="AlphaFoldDB" id="A0A212JZV7"/>
<dbReference type="InterPro" id="IPR036249">
    <property type="entry name" value="Thioredoxin-like_sf"/>
</dbReference>
<dbReference type="PROSITE" id="PS51352">
    <property type="entry name" value="THIOREDOXIN_2"/>
    <property type="match status" value="1"/>
</dbReference>
<dbReference type="GO" id="GO:0016491">
    <property type="term" value="F:oxidoreductase activity"/>
    <property type="evidence" value="ECO:0007669"/>
    <property type="project" value="InterPro"/>
</dbReference>
<dbReference type="GO" id="GO:0016209">
    <property type="term" value="F:antioxidant activity"/>
    <property type="evidence" value="ECO:0007669"/>
    <property type="project" value="InterPro"/>
</dbReference>
<keyword evidence="2" id="KW-0201">Cytochrome c-type biogenesis</keyword>
<dbReference type="Gene3D" id="3.40.30.10">
    <property type="entry name" value="Glutaredoxin"/>
    <property type="match status" value="1"/>
</dbReference>
<feature type="domain" description="Thioredoxin" evidence="5">
    <location>
        <begin position="248"/>
        <end position="401"/>
    </location>
</feature>
<name>A0A212JZV7_9BACT</name>
<dbReference type="EMBL" id="FLUL01000001">
    <property type="protein sequence ID" value="SBW04936.1"/>
    <property type="molecule type" value="Genomic_DNA"/>
</dbReference>
<gene>
    <name evidence="6" type="ORF">KL86DYS2_12701</name>
</gene>
<keyword evidence="4" id="KW-0676">Redox-active center</keyword>
<dbReference type="PANTHER" id="PTHR42852">
    <property type="entry name" value="THIOL:DISULFIDE INTERCHANGE PROTEIN DSBE"/>
    <property type="match status" value="1"/>
</dbReference>
<dbReference type="GO" id="GO:0017004">
    <property type="term" value="P:cytochrome complex assembly"/>
    <property type="evidence" value="ECO:0007669"/>
    <property type="project" value="UniProtKB-KW"/>
</dbReference>
<evidence type="ECO:0000256" key="1">
    <source>
        <dbReference type="ARBA" id="ARBA00004196"/>
    </source>
</evidence>
<accession>A0A212JZV7</accession>
<sequence length="402" mass="45445">MEKKCMIIVTILLLVVMATPIKAIGQIVVEEQSTTYLYNAIKSETDPISIEKMLVQMEKQSASEPRDAMILDAGRYIAAKAYAHAGDAQKANYWMNKINNKSWKTSSLSTVTRALIEAGMLNDAEELVKPFLGQTGSNNFHYGLILYKRKEFKAALEYLKPNNEDKSDFLSADAEIYPFALIEADKQLDAFNEVNRLLKISANRSDRFKDASRKLFQNKYGDEIRYEFLLDSMETVDHNSTLTKIAKMETNQLAPDFELKDLNGKSVSLKSLKGKIVILDFWATWCQPCIASFPGMQKAVDYYKNDDSVVFMFIHTQEKSPNAADDAKKMLIARGNRFDVYMDLKDEVLGKSPVSAAYKISGLPAKFFIDKNGFIRYKNVGYIGVDEAIPEIKTIVDKLKAE</sequence>
<keyword evidence="3" id="KW-1015">Disulfide bond</keyword>
<organism evidence="6">
    <name type="scientific">uncultured Dysgonomonas sp</name>
    <dbReference type="NCBI Taxonomy" id="206096"/>
    <lineage>
        <taxon>Bacteria</taxon>
        <taxon>Pseudomonadati</taxon>
        <taxon>Bacteroidota</taxon>
        <taxon>Bacteroidia</taxon>
        <taxon>Bacteroidales</taxon>
        <taxon>Dysgonomonadaceae</taxon>
        <taxon>Dysgonomonas</taxon>
        <taxon>environmental samples</taxon>
    </lineage>
</organism>
<proteinExistence type="predicted"/>
<dbReference type="InterPro" id="IPR013766">
    <property type="entry name" value="Thioredoxin_domain"/>
</dbReference>
<dbReference type="RefSeq" id="WP_058699768.1">
    <property type="nucleotide sequence ID" value="NZ_CALESN010000046.1"/>
</dbReference>
<dbReference type="InterPro" id="IPR050553">
    <property type="entry name" value="Thioredoxin_ResA/DsbE_sf"/>
</dbReference>
<dbReference type="InterPro" id="IPR000866">
    <property type="entry name" value="AhpC/TSA"/>
</dbReference>
<evidence type="ECO:0000256" key="4">
    <source>
        <dbReference type="ARBA" id="ARBA00023284"/>
    </source>
</evidence>
<reference evidence="6" key="1">
    <citation type="submission" date="2016-04" db="EMBL/GenBank/DDBJ databases">
        <authorList>
            <person name="Evans L.H."/>
            <person name="Alamgir A."/>
            <person name="Owens N."/>
            <person name="Weber N.D."/>
            <person name="Virtaneva K."/>
            <person name="Barbian K."/>
            <person name="Babar A."/>
            <person name="Rosenke K."/>
        </authorList>
    </citation>
    <scope>NUCLEOTIDE SEQUENCE</scope>
    <source>
        <strain evidence="6">86-2</strain>
    </source>
</reference>
<evidence type="ECO:0000259" key="5">
    <source>
        <dbReference type="PROSITE" id="PS51352"/>
    </source>
</evidence>
<protein>
    <recommendedName>
        <fullName evidence="5">Thioredoxin domain-containing protein</fullName>
    </recommendedName>
</protein>
<evidence type="ECO:0000313" key="6">
    <source>
        <dbReference type="EMBL" id="SBW04936.1"/>
    </source>
</evidence>
<dbReference type="PANTHER" id="PTHR42852:SF6">
    <property type="entry name" value="THIOL:DISULFIDE INTERCHANGE PROTEIN DSBE"/>
    <property type="match status" value="1"/>
</dbReference>